<dbReference type="InterPro" id="IPR003838">
    <property type="entry name" value="ABC3_permease_C"/>
</dbReference>
<dbReference type="InterPro" id="IPR050250">
    <property type="entry name" value="Macrolide_Exporter_MacB"/>
</dbReference>
<reference evidence="10 11" key="1">
    <citation type="submission" date="2017-05" db="EMBL/GenBank/DDBJ databases">
        <authorList>
            <person name="Varghese N."/>
            <person name="Submissions S."/>
        </authorList>
    </citation>
    <scope>NUCLEOTIDE SEQUENCE [LARGE SCALE GENOMIC DNA]</scope>
    <source>
        <strain evidence="10 11">DSM 25457</strain>
    </source>
</reference>
<protein>
    <submittedName>
        <fullName evidence="10">ABC transport system permease protein</fullName>
    </submittedName>
</protein>
<proteinExistence type="inferred from homology"/>
<evidence type="ECO:0000256" key="6">
    <source>
        <dbReference type="ARBA" id="ARBA00038076"/>
    </source>
</evidence>
<name>A0ABY1PVK5_9BACT</name>
<dbReference type="Proteomes" id="UP001158067">
    <property type="component" value="Unassembled WGS sequence"/>
</dbReference>
<evidence type="ECO:0000256" key="5">
    <source>
        <dbReference type="ARBA" id="ARBA00023136"/>
    </source>
</evidence>
<comment type="caution">
    <text evidence="10">The sequence shown here is derived from an EMBL/GenBank/DDBJ whole genome shotgun (WGS) entry which is preliminary data.</text>
</comment>
<feature type="transmembrane region" description="Helical" evidence="7">
    <location>
        <begin position="288"/>
        <end position="316"/>
    </location>
</feature>
<dbReference type="EMBL" id="FXUG01000002">
    <property type="protein sequence ID" value="SMP45895.1"/>
    <property type="molecule type" value="Genomic_DNA"/>
</dbReference>
<feature type="domain" description="ABC3 transporter permease C-terminal" evidence="8">
    <location>
        <begin position="249"/>
        <end position="364"/>
    </location>
</feature>
<evidence type="ECO:0000256" key="2">
    <source>
        <dbReference type="ARBA" id="ARBA00022475"/>
    </source>
</evidence>
<evidence type="ECO:0000256" key="1">
    <source>
        <dbReference type="ARBA" id="ARBA00004651"/>
    </source>
</evidence>
<dbReference type="Pfam" id="PF12704">
    <property type="entry name" value="MacB_PCD"/>
    <property type="match status" value="1"/>
</dbReference>
<evidence type="ECO:0000256" key="4">
    <source>
        <dbReference type="ARBA" id="ARBA00022989"/>
    </source>
</evidence>
<keyword evidence="2" id="KW-1003">Cell membrane</keyword>
<dbReference type="RefSeq" id="WP_283431364.1">
    <property type="nucleotide sequence ID" value="NZ_FXUG01000002.1"/>
</dbReference>
<feature type="domain" description="MacB-like periplasmic core" evidence="9">
    <location>
        <begin position="13"/>
        <end position="216"/>
    </location>
</feature>
<evidence type="ECO:0000259" key="8">
    <source>
        <dbReference type="Pfam" id="PF02687"/>
    </source>
</evidence>
<dbReference type="PANTHER" id="PTHR30572:SF4">
    <property type="entry name" value="ABC TRANSPORTER PERMEASE YTRF"/>
    <property type="match status" value="1"/>
</dbReference>
<comment type="similarity">
    <text evidence="6">Belongs to the ABC-4 integral membrane protein family.</text>
</comment>
<keyword evidence="5 7" id="KW-0472">Membrane</keyword>
<organism evidence="10 11">
    <name type="scientific">Neorhodopirellula lusitana</name>
    <dbReference type="NCBI Taxonomy" id="445327"/>
    <lineage>
        <taxon>Bacteria</taxon>
        <taxon>Pseudomonadati</taxon>
        <taxon>Planctomycetota</taxon>
        <taxon>Planctomycetia</taxon>
        <taxon>Pirellulales</taxon>
        <taxon>Pirellulaceae</taxon>
        <taxon>Neorhodopirellula</taxon>
    </lineage>
</organism>
<evidence type="ECO:0000256" key="3">
    <source>
        <dbReference type="ARBA" id="ARBA00022692"/>
    </source>
</evidence>
<keyword evidence="11" id="KW-1185">Reference proteome</keyword>
<dbReference type="PANTHER" id="PTHR30572">
    <property type="entry name" value="MEMBRANE COMPONENT OF TRANSPORTER-RELATED"/>
    <property type="match status" value="1"/>
</dbReference>
<keyword evidence="3 7" id="KW-0812">Transmembrane</keyword>
<evidence type="ECO:0000256" key="7">
    <source>
        <dbReference type="SAM" id="Phobius"/>
    </source>
</evidence>
<gene>
    <name evidence="10" type="ORF">SAMN06265222_10221</name>
</gene>
<comment type="subcellular location">
    <subcellularLocation>
        <location evidence="1">Cell membrane</location>
        <topology evidence="1">Multi-pass membrane protein</topology>
    </subcellularLocation>
</comment>
<feature type="transmembrane region" description="Helical" evidence="7">
    <location>
        <begin position="336"/>
        <end position="359"/>
    </location>
</feature>
<sequence length="370" mass="39423">MTLRNIVQRPLRSGLTLVAVALAVCAVVSLVGIANGFKDSFLDYYQGAGVDLIVVRSGSVRSSTSTLDESLGDRIAMLDGVTDVIPGLSDIVSFTEVGLYVVPVSGLKPETQVIEAMEPVAGRRLLQSDKRAVMVGITLAETLGKKVGETLDIVEGEGYEIVGIYESFNVIQNGSLVVSIGELQRLMGREGEVSGFSIVTTDATDEALLERISADIEAMQPDLKARPTREHIESLSEIRLAVAMAWLTSMLATIIGSIGVLNTMLMSIQERTLEIGVLRAIGWTRKRIISMVLLESILLCLLGAILGITVALFLVSMLTHMPAVNGLIEGKIRTGIVMQGLLIAIVVGFLGGLLPALAASKMSPAEALRH</sequence>
<evidence type="ECO:0000313" key="10">
    <source>
        <dbReference type="EMBL" id="SMP45895.1"/>
    </source>
</evidence>
<dbReference type="Pfam" id="PF02687">
    <property type="entry name" value="FtsX"/>
    <property type="match status" value="1"/>
</dbReference>
<dbReference type="InterPro" id="IPR025857">
    <property type="entry name" value="MacB_PCD"/>
</dbReference>
<feature type="transmembrane region" description="Helical" evidence="7">
    <location>
        <begin position="243"/>
        <end position="268"/>
    </location>
</feature>
<evidence type="ECO:0000313" key="11">
    <source>
        <dbReference type="Proteomes" id="UP001158067"/>
    </source>
</evidence>
<evidence type="ECO:0000259" key="9">
    <source>
        <dbReference type="Pfam" id="PF12704"/>
    </source>
</evidence>
<keyword evidence="4 7" id="KW-1133">Transmembrane helix</keyword>
<accession>A0ABY1PVK5</accession>